<dbReference type="STRING" id="402384.HM131_16485"/>
<dbReference type="Gene3D" id="1.10.357.10">
    <property type="entry name" value="Tetracycline Repressor, domain 2"/>
    <property type="match status" value="1"/>
</dbReference>
<evidence type="ECO:0000313" key="6">
    <source>
        <dbReference type="EMBL" id="ARI78334.1"/>
    </source>
</evidence>
<accession>A0A1W5ZYJ5</accession>
<feature type="domain" description="HTH tetR-type" evidence="5">
    <location>
        <begin position="1"/>
        <end position="60"/>
    </location>
</feature>
<protein>
    <recommendedName>
        <fullName evidence="5">HTH tetR-type domain-containing protein</fullName>
    </recommendedName>
</protein>
<gene>
    <name evidence="6" type="ORF">HM131_16485</name>
</gene>
<feature type="DNA-binding region" description="H-T-H motif" evidence="4">
    <location>
        <begin position="23"/>
        <end position="42"/>
    </location>
</feature>
<evidence type="ECO:0000259" key="5">
    <source>
        <dbReference type="PROSITE" id="PS50977"/>
    </source>
</evidence>
<organism evidence="6 7">
    <name type="scientific">Halobacillus mangrovi</name>
    <dbReference type="NCBI Taxonomy" id="402384"/>
    <lineage>
        <taxon>Bacteria</taxon>
        <taxon>Bacillati</taxon>
        <taxon>Bacillota</taxon>
        <taxon>Bacilli</taxon>
        <taxon>Bacillales</taxon>
        <taxon>Bacillaceae</taxon>
        <taxon>Halobacillus</taxon>
    </lineage>
</organism>
<evidence type="ECO:0000256" key="4">
    <source>
        <dbReference type="PROSITE-ProRule" id="PRU00335"/>
    </source>
</evidence>
<dbReference type="InterPro" id="IPR009057">
    <property type="entry name" value="Homeodomain-like_sf"/>
</dbReference>
<dbReference type="InterPro" id="IPR001647">
    <property type="entry name" value="HTH_TetR"/>
</dbReference>
<reference evidence="6 7" key="1">
    <citation type="submission" date="2017-04" db="EMBL/GenBank/DDBJ databases">
        <title>The whole genome sequencing and assembly of Halobacillus mangrovi strain.</title>
        <authorList>
            <person name="Lee S.-J."/>
            <person name="Park M.-K."/>
            <person name="Kim J.-Y."/>
            <person name="Lee Y.-J."/>
            <person name="Yi H."/>
            <person name="Bahn Y.-S."/>
            <person name="Kim J.F."/>
            <person name="Lee D.-W."/>
        </authorList>
    </citation>
    <scope>NUCLEOTIDE SEQUENCE [LARGE SCALE GENOMIC DNA]</scope>
    <source>
        <strain evidence="6 7">KTB 131</strain>
    </source>
</reference>
<dbReference type="SUPFAM" id="SSF48498">
    <property type="entry name" value="Tetracyclin repressor-like, C-terminal domain"/>
    <property type="match status" value="1"/>
</dbReference>
<dbReference type="PANTHER" id="PTHR30055:SF238">
    <property type="entry name" value="MYCOFACTOCIN BIOSYNTHESIS TRANSCRIPTIONAL REGULATOR MFTR-RELATED"/>
    <property type="match status" value="1"/>
</dbReference>
<dbReference type="SUPFAM" id="SSF46689">
    <property type="entry name" value="Homeodomain-like"/>
    <property type="match status" value="1"/>
</dbReference>
<dbReference type="OrthoDB" id="509229at2"/>
<dbReference type="AlphaFoldDB" id="A0A1W5ZYJ5"/>
<dbReference type="GO" id="GO:0000976">
    <property type="term" value="F:transcription cis-regulatory region binding"/>
    <property type="evidence" value="ECO:0007669"/>
    <property type="project" value="TreeGrafter"/>
</dbReference>
<evidence type="ECO:0000256" key="1">
    <source>
        <dbReference type="ARBA" id="ARBA00023015"/>
    </source>
</evidence>
<name>A0A1W5ZYJ5_9BACI</name>
<evidence type="ECO:0000313" key="7">
    <source>
        <dbReference type="Proteomes" id="UP000192527"/>
    </source>
</evidence>
<dbReference type="Gene3D" id="1.10.10.60">
    <property type="entry name" value="Homeodomain-like"/>
    <property type="match status" value="1"/>
</dbReference>
<dbReference type="KEGG" id="hmn:HM131_16485"/>
<dbReference type="EMBL" id="CP020772">
    <property type="protein sequence ID" value="ARI78334.1"/>
    <property type="molecule type" value="Genomic_DNA"/>
</dbReference>
<keyword evidence="3" id="KW-0804">Transcription</keyword>
<dbReference type="PROSITE" id="PS50977">
    <property type="entry name" value="HTH_TETR_2"/>
    <property type="match status" value="1"/>
</dbReference>
<dbReference type="PANTHER" id="PTHR30055">
    <property type="entry name" value="HTH-TYPE TRANSCRIPTIONAL REGULATOR RUTR"/>
    <property type="match status" value="1"/>
</dbReference>
<dbReference type="Pfam" id="PF00440">
    <property type="entry name" value="TetR_N"/>
    <property type="match status" value="1"/>
</dbReference>
<evidence type="ECO:0000256" key="3">
    <source>
        <dbReference type="ARBA" id="ARBA00023163"/>
    </source>
</evidence>
<dbReference type="PRINTS" id="PR00455">
    <property type="entry name" value="HTHTETR"/>
</dbReference>
<dbReference type="GO" id="GO:0003700">
    <property type="term" value="F:DNA-binding transcription factor activity"/>
    <property type="evidence" value="ECO:0007669"/>
    <property type="project" value="TreeGrafter"/>
</dbReference>
<dbReference type="RefSeq" id="WP_085030793.1">
    <property type="nucleotide sequence ID" value="NZ_CP020772.1"/>
</dbReference>
<dbReference type="InterPro" id="IPR050109">
    <property type="entry name" value="HTH-type_TetR-like_transc_reg"/>
</dbReference>
<keyword evidence="2 4" id="KW-0238">DNA-binding</keyword>
<keyword evidence="7" id="KW-1185">Reference proteome</keyword>
<evidence type="ECO:0000256" key="2">
    <source>
        <dbReference type="ARBA" id="ARBA00023125"/>
    </source>
</evidence>
<dbReference type="InterPro" id="IPR036271">
    <property type="entry name" value="Tet_transcr_reg_TetR-rel_C_sf"/>
</dbReference>
<dbReference type="Proteomes" id="UP000192527">
    <property type="component" value="Chromosome"/>
</dbReference>
<keyword evidence="1" id="KW-0805">Transcription regulation</keyword>
<sequence>MTQRKILDESLTLFANHGYENTTLANIAEAVGIKKPSLYNHFKSKDAIFLHVLEDVAKREMDYLSSQADLSADHTIYERLHHIYRSYLSHMADSTEGMFFKRVTFFPPEEFSEQIKEVFLMVENNMTDIIRPVIEKGIEEKVLRPLSTDTLTSAFYTLIDGLFLEENFYDKAVFEQRQQASWEIFWLGIKEPELEE</sequence>
<proteinExistence type="predicted"/>